<evidence type="ECO:0000259" key="5">
    <source>
        <dbReference type="PROSITE" id="PS51935"/>
    </source>
</evidence>
<dbReference type="RefSeq" id="WP_012676531.1">
    <property type="nucleotide sequence ID" value="NC_012440.1"/>
</dbReference>
<evidence type="ECO:0000313" key="7">
    <source>
        <dbReference type="Proteomes" id="UP000001366"/>
    </source>
</evidence>
<sequence>MGRVISAVLTVLILSGLSFAKSKKYQLIENDYYNSLKVPYAKEKYRAVMVDDGIPAPKFQKDIVDFAIGFLGINYIFGGETSRGMDCSAFVQKVYAMAGIQLPRTARYQAEYGLFVSRENLQPGDLLFFQTYAKFPSHVGIYIGEGKMIHASSGSKRIIISDIDKDFYLRHFLFAKRLFLYDPEILTKNKESVKENEQN</sequence>
<evidence type="ECO:0000256" key="3">
    <source>
        <dbReference type="ARBA" id="ARBA00022801"/>
    </source>
</evidence>
<proteinExistence type="inferred from homology"/>
<dbReference type="GO" id="GO:0008234">
    <property type="term" value="F:cysteine-type peptidase activity"/>
    <property type="evidence" value="ECO:0007669"/>
    <property type="project" value="UniProtKB-KW"/>
</dbReference>
<dbReference type="Proteomes" id="UP000001366">
    <property type="component" value="Chromosome"/>
</dbReference>
<evidence type="ECO:0000256" key="1">
    <source>
        <dbReference type="ARBA" id="ARBA00007074"/>
    </source>
</evidence>
<accession>C0QS73</accession>
<protein>
    <submittedName>
        <fullName evidence="6">Gamma-DL-glutamyl hydrolase (Poly-gamma-glutamate depolymerase) (PGA depolymerase)</fullName>
        <ecNumber evidence="6">3.4.19.-</ecNumber>
    </submittedName>
</protein>
<dbReference type="PANTHER" id="PTHR47053:SF4">
    <property type="entry name" value="ENDOPEPTIDASE LYTE-RELATED"/>
    <property type="match status" value="1"/>
</dbReference>
<dbReference type="PaxDb" id="123214-PERMA_1755"/>
<comment type="similarity">
    <text evidence="1">Belongs to the peptidase C40 family.</text>
</comment>
<dbReference type="EMBL" id="CP001230">
    <property type="protein sequence ID" value="ACO04293.1"/>
    <property type="molecule type" value="Genomic_DNA"/>
</dbReference>
<reference evidence="6 7" key="1">
    <citation type="journal article" date="2009" name="J. Bacteriol.">
        <title>Complete and draft genome sequences of six members of the Aquificales.</title>
        <authorList>
            <person name="Reysenbach A.L."/>
            <person name="Hamamura N."/>
            <person name="Podar M."/>
            <person name="Griffiths E."/>
            <person name="Ferreira S."/>
            <person name="Hochstein R."/>
            <person name="Heidelberg J."/>
            <person name="Johnson J."/>
            <person name="Mead D."/>
            <person name="Pohorille A."/>
            <person name="Sarmiento M."/>
            <person name="Schweighofer K."/>
            <person name="Seshadri R."/>
            <person name="Voytek M.A."/>
        </authorList>
    </citation>
    <scope>NUCLEOTIDE SEQUENCE [LARGE SCALE GENOMIC DNA]</scope>
    <source>
        <strain evidence="7">DSM 14350 / EX-H1</strain>
    </source>
</reference>
<dbReference type="KEGG" id="pmx:PERMA_1755"/>
<dbReference type="InterPro" id="IPR000064">
    <property type="entry name" value="NLP_P60_dom"/>
</dbReference>
<keyword evidence="4" id="KW-0788">Thiol protease</keyword>
<dbReference type="EC" id="3.4.19.-" evidence="6"/>
<dbReference type="MEROPS" id="C40.004"/>
<evidence type="ECO:0000256" key="4">
    <source>
        <dbReference type="ARBA" id="ARBA00022807"/>
    </source>
</evidence>
<dbReference type="PROSITE" id="PS51935">
    <property type="entry name" value="NLPC_P60"/>
    <property type="match status" value="1"/>
</dbReference>
<dbReference type="Pfam" id="PF00877">
    <property type="entry name" value="NLPC_P60"/>
    <property type="match status" value="1"/>
</dbReference>
<dbReference type="AlphaFoldDB" id="C0QS73"/>
<keyword evidence="3 6" id="KW-0378">Hydrolase</keyword>
<dbReference type="GO" id="GO:0006508">
    <property type="term" value="P:proteolysis"/>
    <property type="evidence" value="ECO:0007669"/>
    <property type="project" value="UniProtKB-KW"/>
</dbReference>
<dbReference type="SUPFAM" id="SSF54001">
    <property type="entry name" value="Cysteine proteinases"/>
    <property type="match status" value="1"/>
</dbReference>
<dbReference type="InterPro" id="IPR038765">
    <property type="entry name" value="Papain-like_cys_pep_sf"/>
</dbReference>
<dbReference type="eggNOG" id="COG0791">
    <property type="taxonomic scope" value="Bacteria"/>
</dbReference>
<dbReference type="HOGENOM" id="CLU_016043_9_1_0"/>
<dbReference type="PANTHER" id="PTHR47053">
    <property type="entry name" value="MUREIN DD-ENDOPEPTIDASE MEPH-RELATED"/>
    <property type="match status" value="1"/>
</dbReference>
<keyword evidence="7" id="KW-1185">Reference proteome</keyword>
<evidence type="ECO:0000313" key="6">
    <source>
        <dbReference type="EMBL" id="ACO04293.1"/>
    </source>
</evidence>
<keyword evidence="2" id="KW-0645">Protease</keyword>
<dbReference type="InterPro" id="IPR051202">
    <property type="entry name" value="Peptidase_C40"/>
</dbReference>
<dbReference type="Gene3D" id="3.90.1720.10">
    <property type="entry name" value="endopeptidase domain like (from Nostoc punctiforme)"/>
    <property type="match status" value="1"/>
</dbReference>
<feature type="domain" description="NlpC/P60" evidence="5">
    <location>
        <begin position="57"/>
        <end position="179"/>
    </location>
</feature>
<dbReference type="STRING" id="123214.PERMA_1755"/>
<organism evidence="6 7">
    <name type="scientific">Persephonella marina (strain DSM 14350 / EX-H1)</name>
    <dbReference type="NCBI Taxonomy" id="123214"/>
    <lineage>
        <taxon>Bacteria</taxon>
        <taxon>Pseudomonadati</taxon>
        <taxon>Aquificota</taxon>
        <taxon>Aquificia</taxon>
        <taxon>Aquificales</taxon>
        <taxon>Hydrogenothermaceae</taxon>
        <taxon>Persephonella</taxon>
    </lineage>
</organism>
<evidence type="ECO:0000256" key="2">
    <source>
        <dbReference type="ARBA" id="ARBA00022670"/>
    </source>
</evidence>
<gene>
    <name evidence="6" type="ordered locus">PERMA_1755</name>
</gene>
<name>C0QS73_PERMH</name>